<dbReference type="InterPro" id="IPR001173">
    <property type="entry name" value="Glyco_trans_2-like"/>
</dbReference>
<dbReference type="Gene3D" id="3.90.550.10">
    <property type="entry name" value="Spore Coat Polysaccharide Biosynthesis Protein SpsA, Chain A"/>
    <property type="match status" value="1"/>
</dbReference>
<dbReference type="SUPFAM" id="SSF53448">
    <property type="entry name" value="Nucleotide-diphospho-sugar transferases"/>
    <property type="match status" value="1"/>
</dbReference>
<evidence type="ECO:0000256" key="2">
    <source>
        <dbReference type="ARBA" id="ARBA00022676"/>
    </source>
</evidence>
<dbReference type="Pfam" id="PF00535">
    <property type="entry name" value="Glycos_transf_2"/>
    <property type="match status" value="1"/>
</dbReference>
<dbReference type="EMBL" id="LBTJ01000011">
    <property type="protein sequence ID" value="KKQ38385.1"/>
    <property type="molecule type" value="Genomic_DNA"/>
</dbReference>
<protein>
    <submittedName>
        <fullName evidence="5">Glycosyl transferase family 2</fullName>
    </submittedName>
</protein>
<organism evidence="5 6">
    <name type="scientific">Candidatus Roizmanbacteria bacterium GW2011_GWA2_37_7</name>
    <dbReference type="NCBI Taxonomy" id="1618481"/>
    <lineage>
        <taxon>Bacteria</taxon>
        <taxon>Candidatus Roizmaniibacteriota</taxon>
    </lineage>
</organism>
<dbReference type="PANTHER" id="PTHR43179:SF12">
    <property type="entry name" value="GALACTOFURANOSYLTRANSFERASE GLFT2"/>
    <property type="match status" value="1"/>
</dbReference>
<dbReference type="STRING" id="1618481.US54_C0011G0006"/>
<sequence>MFSDIINRMAKHIAIITVVYNNYTILEDFTSSLRAQSNQEYHLYIADASEHKQEIMLKDIPHTVISVENKGYAYGVNECIQQAVIDNIKEFCIINDDVFFDALFVKNLHQGFQAHPDSIFGGKIYYASGYEYHKKIYQPDELGKVIWYAGGSVDWNNAITKHRGVDMVDPKLFEKIENTDFITGCFMCFDSEVVDKIGFWDEKYFLYYEDADYCERAKKHNIKLWYDPSIVIWHKNAQSTDGSGSVTHQKYQKKAQMRFALKYAPLRTKLHVLKNFLL</sequence>
<keyword evidence="2" id="KW-0328">Glycosyltransferase</keyword>
<dbReference type="PANTHER" id="PTHR43179">
    <property type="entry name" value="RHAMNOSYLTRANSFERASE WBBL"/>
    <property type="match status" value="1"/>
</dbReference>
<feature type="domain" description="Glycosyltransferase 2-like" evidence="4">
    <location>
        <begin position="15"/>
        <end position="146"/>
    </location>
</feature>
<dbReference type="AlphaFoldDB" id="A0A0G0HII5"/>
<evidence type="ECO:0000256" key="1">
    <source>
        <dbReference type="ARBA" id="ARBA00006739"/>
    </source>
</evidence>
<evidence type="ECO:0000313" key="6">
    <source>
        <dbReference type="Proteomes" id="UP000034471"/>
    </source>
</evidence>
<reference evidence="5 6" key="1">
    <citation type="journal article" date="2015" name="Nature">
        <title>rRNA introns, odd ribosomes, and small enigmatic genomes across a large radiation of phyla.</title>
        <authorList>
            <person name="Brown C.T."/>
            <person name="Hug L.A."/>
            <person name="Thomas B.C."/>
            <person name="Sharon I."/>
            <person name="Castelle C.J."/>
            <person name="Singh A."/>
            <person name="Wilkins M.J."/>
            <person name="Williams K.H."/>
            <person name="Banfield J.F."/>
        </authorList>
    </citation>
    <scope>NUCLEOTIDE SEQUENCE [LARGE SCALE GENOMIC DNA]</scope>
</reference>
<name>A0A0G0HII5_9BACT</name>
<comment type="caution">
    <text evidence="5">The sequence shown here is derived from an EMBL/GenBank/DDBJ whole genome shotgun (WGS) entry which is preliminary data.</text>
</comment>
<accession>A0A0G0HII5</accession>
<dbReference type="GO" id="GO:0016757">
    <property type="term" value="F:glycosyltransferase activity"/>
    <property type="evidence" value="ECO:0007669"/>
    <property type="project" value="UniProtKB-KW"/>
</dbReference>
<proteinExistence type="inferred from homology"/>
<keyword evidence="3 5" id="KW-0808">Transferase</keyword>
<dbReference type="Pfam" id="PF13641">
    <property type="entry name" value="Glyco_tranf_2_3"/>
    <property type="match status" value="1"/>
</dbReference>
<evidence type="ECO:0000313" key="5">
    <source>
        <dbReference type="EMBL" id="KKQ38385.1"/>
    </source>
</evidence>
<evidence type="ECO:0000259" key="4">
    <source>
        <dbReference type="Pfam" id="PF00535"/>
    </source>
</evidence>
<evidence type="ECO:0000256" key="3">
    <source>
        <dbReference type="ARBA" id="ARBA00022679"/>
    </source>
</evidence>
<comment type="similarity">
    <text evidence="1">Belongs to the glycosyltransferase 2 family.</text>
</comment>
<gene>
    <name evidence="5" type="ORF">US54_C0011G0006</name>
</gene>
<dbReference type="Proteomes" id="UP000034471">
    <property type="component" value="Unassembled WGS sequence"/>
</dbReference>
<dbReference type="InterPro" id="IPR029044">
    <property type="entry name" value="Nucleotide-diphossugar_trans"/>
</dbReference>